<dbReference type="RefSeq" id="XP_024776798.1">
    <property type="nucleotide sequence ID" value="XM_024918874.1"/>
</dbReference>
<protein>
    <submittedName>
        <fullName evidence="1">Uncharacterized protein</fullName>
    </submittedName>
</protein>
<name>A0A2T4AJ76_TRIHA</name>
<evidence type="ECO:0000313" key="1">
    <source>
        <dbReference type="EMBL" id="PTB57121.1"/>
    </source>
</evidence>
<organism evidence="1 2">
    <name type="scientific">Trichoderma harzianum CBS 226.95</name>
    <dbReference type="NCBI Taxonomy" id="983964"/>
    <lineage>
        <taxon>Eukaryota</taxon>
        <taxon>Fungi</taxon>
        <taxon>Dikarya</taxon>
        <taxon>Ascomycota</taxon>
        <taxon>Pezizomycotina</taxon>
        <taxon>Sordariomycetes</taxon>
        <taxon>Hypocreomycetidae</taxon>
        <taxon>Hypocreales</taxon>
        <taxon>Hypocreaceae</taxon>
        <taxon>Trichoderma</taxon>
    </lineage>
</organism>
<dbReference type="Proteomes" id="UP000241690">
    <property type="component" value="Unassembled WGS sequence"/>
</dbReference>
<keyword evidence="2" id="KW-1185">Reference proteome</keyword>
<dbReference type="EMBL" id="KZ679678">
    <property type="protein sequence ID" value="PTB57121.1"/>
    <property type="molecule type" value="Genomic_DNA"/>
</dbReference>
<sequence length="111" mass="12061">MQTQVHTLARRCSALPAQYESPRRECLFVLCADAAGQTVGFRSVRFPDQPVPAFVWPNESGKHSKSRPMAILRNAMQLLIILRRHVVDNSAGVGITMSLCAGGLVDVDAVG</sequence>
<gene>
    <name evidence="1" type="ORF">M431DRAFT_506866</name>
</gene>
<accession>A0A2T4AJ76</accession>
<dbReference type="GeneID" id="36627443"/>
<proteinExistence type="predicted"/>
<dbReference type="AlphaFoldDB" id="A0A2T4AJ76"/>
<evidence type="ECO:0000313" key="2">
    <source>
        <dbReference type="Proteomes" id="UP000241690"/>
    </source>
</evidence>
<reference evidence="1 2" key="1">
    <citation type="submission" date="2016-07" db="EMBL/GenBank/DDBJ databases">
        <title>Multiple horizontal gene transfer events from other fungi enriched the ability of initially mycotrophic Trichoderma (Ascomycota) to feed on dead plant biomass.</title>
        <authorList>
            <consortium name="DOE Joint Genome Institute"/>
            <person name="Aerts A."/>
            <person name="Atanasova L."/>
            <person name="Chenthamara K."/>
            <person name="Zhang J."/>
            <person name="Grujic M."/>
            <person name="Henrissat B."/>
            <person name="Kuo A."/>
            <person name="Salamov A."/>
            <person name="Lipzen A."/>
            <person name="Labutti K."/>
            <person name="Barry K."/>
            <person name="Miao Y."/>
            <person name="Rahimi M.J."/>
            <person name="Shen Q."/>
            <person name="Grigoriev I.V."/>
            <person name="Kubicek C.P."/>
            <person name="Druzhinina I.S."/>
        </authorList>
    </citation>
    <scope>NUCLEOTIDE SEQUENCE [LARGE SCALE GENOMIC DNA]</scope>
    <source>
        <strain evidence="1 2">CBS 226.95</strain>
    </source>
</reference>